<dbReference type="InterPro" id="IPR032466">
    <property type="entry name" value="Metal_Hydrolase"/>
</dbReference>
<dbReference type="Gene3D" id="2.30.40.10">
    <property type="entry name" value="Urease, subunit C, domain 1"/>
    <property type="match status" value="1"/>
</dbReference>
<dbReference type="InterPro" id="IPR011059">
    <property type="entry name" value="Metal-dep_hydrolase_composite"/>
</dbReference>
<dbReference type="Pfam" id="PF07969">
    <property type="entry name" value="Amidohydro_3"/>
    <property type="match status" value="1"/>
</dbReference>
<evidence type="ECO:0000313" key="3">
    <source>
        <dbReference type="Proteomes" id="UP000234331"/>
    </source>
</evidence>
<dbReference type="OrthoDB" id="9766983at2"/>
<evidence type="ECO:0000259" key="1">
    <source>
        <dbReference type="Pfam" id="PF07969"/>
    </source>
</evidence>
<dbReference type="InterPro" id="IPR013108">
    <property type="entry name" value="Amidohydro_3"/>
</dbReference>
<dbReference type="PANTHER" id="PTHR11647:SF1">
    <property type="entry name" value="COLLAPSIN RESPONSE MEDIATOR PROTEIN"/>
    <property type="match status" value="1"/>
</dbReference>
<proteinExistence type="predicted"/>
<dbReference type="GO" id="GO:0005829">
    <property type="term" value="C:cytosol"/>
    <property type="evidence" value="ECO:0007669"/>
    <property type="project" value="TreeGrafter"/>
</dbReference>
<sequence length="564" mass="60796">MGSVLIRGGTVVDGTGAEGRRADVRARDGVIVEVGPGLAPAGGDERVLDAGGAVVTPGFIDNHTHVDPALWWDPSCDPLPQHGVTTVLMGNCSLSLAPVRAKDRAEVTSLFCYIEDLPEAAFDASIPWSWESWPEYRRSAAGRGYGVNTAGFVGHTPLRLFVMGAQAWERAATPAERAEMARVLDASLAAGALGLSSSMGFDEDRDKRPVPSRLADDAEYEALFDVLAAHRRTVQFIPAQTGGWAMRADVERMGRLCSPRDLTHTWIGIFHDSDHPHSATRNLDFALDLQKQGIHTLPQISPRTLDIRVNWQGGMSWYALVEGWHRAVQASPAEKRALLADPAWRDTAREEWDRVPRTMIPHRFPERMRFVEVGRPELARWVGATLADLVAERGGHPSDVLADFLLDNDIEVGLVGIGVANSDPDGVAETLTHPAALLGNSDAGAHLQMMCATGDSTLLLTRHVRDRDDLTLPAAVHALTGRQADAFGLTGRGRVAAGAHGDLTVFALDELRWDSDVFVDDLPAGGARLRRPEGGYRYTVVAGEVVQEAGTLTGARPGGFIDGG</sequence>
<dbReference type="EMBL" id="FZMO01000065">
    <property type="protein sequence ID" value="SNQ46815.1"/>
    <property type="molecule type" value="Genomic_DNA"/>
</dbReference>
<gene>
    <name evidence="2" type="ORF">FRACA_1570008</name>
</gene>
<name>A0A2I2KMC2_9ACTN</name>
<dbReference type="Gene3D" id="3.20.20.140">
    <property type="entry name" value="Metal-dependent hydrolases"/>
    <property type="match status" value="2"/>
</dbReference>
<organism evidence="2 3">
    <name type="scientific">Frankia canadensis</name>
    <dbReference type="NCBI Taxonomy" id="1836972"/>
    <lineage>
        <taxon>Bacteria</taxon>
        <taxon>Bacillati</taxon>
        <taxon>Actinomycetota</taxon>
        <taxon>Actinomycetes</taxon>
        <taxon>Frankiales</taxon>
        <taxon>Frankiaceae</taxon>
        <taxon>Frankia</taxon>
    </lineage>
</organism>
<dbReference type="AlphaFoldDB" id="A0A2I2KMC2"/>
<accession>A0A2I2KMC2</accession>
<dbReference type="Proteomes" id="UP000234331">
    <property type="component" value="Unassembled WGS sequence"/>
</dbReference>
<keyword evidence="2" id="KW-0378">Hydrolase</keyword>
<keyword evidence="3" id="KW-1185">Reference proteome</keyword>
<protein>
    <submittedName>
        <fullName evidence="2">Amidohydrolase 3</fullName>
    </submittedName>
</protein>
<dbReference type="GO" id="GO:0016812">
    <property type="term" value="F:hydrolase activity, acting on carbon-nitrogen (but not peptide) bonds, in cyclic amides"/>
    <property type="evidence" value="ECO:0007669"/>
    <property type="project" value="TreeGrafter"/>
</dbReference>
<dbReference type="RefSeq" id="WP_101830774.1">
    <property type="nucleotide sequence ID" value="NZ_FZMO01000065.1"/>
</dbReference>
<dbReference type="InterPro" id="IPR050378">
    <property type="entry name" value="Metallo-dep_Hydrolases_sf"/>
</dbReference>
<feature type="domain" description="Amidohydrolase 3" evidence="1">
    <location>
        <begin position="46"/>
        <end position="546"/>
    </location>
</feature>
<dbReference type="PANTHER" id="PTHR11647">
    <property type="entry name" value="HYDRANTOINASE/DIHYDROPYRIMIDINASE FAMILY MEMBER"/>
    <property type="match status" value="1"/>
</dbReference>
<dbReference type="SUPFAM" id="SSF51338">
    <property type="entry name" value="Composite domain of metallo-dependent hydrolases"/>
    <property type="match status" value="1"/>
</dbReference>
<dbReference type="SUPFAM" id="SSF51556">
    <property type="entry name" value="Metallo-dependent hydrolases"/>
    <property type="match status" value="1"/>
</dbReference>
<evidence type="ECO:0000313" key="2">
    <source>
        <dbReference type="EMBL" id="SNQ46815.1"/>
    </source>
</evidence>
<reference evidence="2 3" key="1">
    <citation type="submission" date="2017-06" db="EMBL/GenBank/DDBJ databases">
        <authorList>
            <person name="Kim H.J."/>
            <person name="Triplett B.A."/>
        </authorList>
    </citation>
    <scope>NUCLEOTIDE SEQUENCE [LARGE SCALE GENOMIC DNA]</scope>
    <source>
        <strain evidence="2">FRACA_ARgP5</strain>
    </source>
</reference>